<dbReference type="InterPro" id="IPR050595">
    <property type="entry name" value="Bact_response_regulator"/>
</dbReference>
<comment type="caution">
    <text evidence="4">The sequence shown here is derived from an EMBL/GenBank/DDBJ whole genome shotgun (WGS) entry which is preliminary data.</text>
</comment>
<sequence length="133" mass="15320">MNIRIVNVDDDQDDRDLFCHVIQKIDPEIQCIQIDSGEEAVEMLSRNEIIPDYIFMDINMPRMNGYECVKEIHHYSSLRNTTIVMYSSTFNPRDQVDFALLGLKYLLKTSDLNSLIKSISDLIGSKSKTQSVI</sequence>
<dbReference type="PANTHER" id="PTHR44591">
    <property type="entry name" value="STRESS RESPONSE REGULATOR PROTEIN 1"/>
    <property type="match status" value="1"/>
</dbReference>
<dbReference type="SMART" id="SM00448">
    <property type="entry name" value="REC"/>
    <property type="match status" value="1"/>
</dbReference>
<dbReference type="Pfam" id="PF00072">
    <property type="entry name" value="Response_reg"/>
    <property type="match status" value="1"/>
</dbReference>
<protein>
    <recommendedName>
        <fullName evidence="3">Response regulatory domain-containing protein</fullName>
    </recommendedName>
</protein>
<dbReference type="AlphaFoldDB" id="A0A364Y6I3"/>
<evidence type="ECO:0000259" key="3">
    <source>
        <dbReference type="PROSITE" id="PS50110"/>
    </source>
</evidence>
<dbReference type="EMBL" id="QMFY01000002">
    <property type="protein sequence ID" value="RAW02017.1"/>
    <property type="molecule type" value="Genomic_DNA"/>
</dbReference>
<dbReference type="PROSITE" id="PS50110">
    <property type="entry name" value="RESPONSE_REGULATORY"/>
    <property type="match status" value="1"/>
</dbReference>
<evidence type="ECO:0000313" key="4">
    <source>
        <dbReference type="EMBL" id="RAW02017.1"/>
    </source>
</evidence>
<feature type="modified residue" description="4-aspartylphosphate" evidence="2">
    <location>
        <position position="57"/>
    </location>
</feature>
<evidence type="ECO:0000256" key="2">
    <source>
        <dbReference type="PROSITE-ProRule" id="PRU00169"/>
    </source>
</evidence>
<dbReference type="RefSeq" id="WP_112745842.1">
    <property type="nucleotide sequence ID" value="NZ_QMFY01000002.1"/>
</dbReference>
<proteinExistence type="predicted"/>
<name>A0A364Y6I3_9BACT</name>
<keyword evidence="1 2" id="KW-0597">Phosphoprotein</keyword>
<dbReference type="SUPFAM" id="SSF52172">
    <property type="entry name" value="CheY-like"/>
    <property type="match status" value="1"/>
</dbReference>
<dbReference type="GO" id="GO:0000160">
    <property type="term" value="P:phosphorelay signal transduction system"/>
    <property type="evidence" value="ECO:0007669"/>
    <property type="project" value="InterPro"/>
</dbReference>
<dbReference type="InterPro" id="IPR011006">
    <property type="entry name" value="CheY-like_superfamily"/>
</dbReference>
<gene>
    <name evidence="4" type="ORF">DQQ10_05530</name>
</gene>
<dbReference type="Gene3D" id="3.40.50.2300">
    <property type="match status" value="1"/>
</dbReference>
<accession>A0A364Y6I3</accession>
<dbReference type="OrthoDB" id="192140at2"/>
<dbReference type="PANTHER" id="PTHR44591:SF3">
    <property type="entry name" value="RESPONSE REGULATORY DOMAIN-CONTAINING PROTEIN"/>
    <property type="match status" value="1"/>
</dbReference>
<feature type="domain" description="Response regulatory" evidence="3">
    <location>
        <begin position="4"/>
        <end position="123"/>
    </location>
</feature>
<organism evidence="4 5">
    <name type="scientific">Pseudochryseolinea flava</name>
    <dbReference type="NCBI Taxonomy" id="2059302"/>
    <lineage>
        <taxon>Bacteria</taxon>
        <taxon>Pseudomonadati</taxon>
        <taxon>Bacteroidota</taxon>
        <taxon>Cytophagia</taxon>
        <taxon>Cytophagales</taxon>
        <taxon>Fulvivirgaceae</taxon>
        <taxon>Pseudochryseolinea</taxon>
    </lineage>
</organism>
<evidence type="ECO:0000313" key="5">
    <source>
        <dbReference type="Proteomes" id="UP000251889"/>
    </source>
</evidence>
<keyword evidence="5" id="KW-1185">Reference proteome</keyword>
<dbReference type="Proteomes" id="UP000251889">
    <property type="component" value="Unassembled WGS sequence"/>
</dbReference>
<dbReference type="InterPro" id="IPR001789">
    <property type="entry name" value="Sig_transdc_resp-reg_receiver"/>
</dbReference>
<evidence type="ECO:0000256" key="1">
    <source>
        <dbReference type="ARBA" id="ARBA00022553"/>
    </source>
</evidence>
<reference evidence="4 5" key="1">
    <citation type="submission" date="2018-06" db="EMBL/GenBank/DDBJ databases">
        <title>Chryseolinea flavus sp. nov., a member of the phylum Bacteroidetes isolated from soil.</title>
        <authorList>
            <person name="Li Y."/>
            <person name="Wang J."/>
        </authorList>
    </citation>
    <scope>NUCLEOTIDE SEQUENCE [LARGE SCALE GENOMIC DNA]</scope>
    <source>
        <strain evidence="4 5">SDU1-6</strain>
    </source>
</reference>